<dbReference type="GO" id="GO:0003700">
    <property type="term" value="F:DNA-binding transcription factor activity"/>
    <property type="evidence" value="ECO:0007669"/>
    <property type="project" value="TreeGrafter"/>
</dbReference>
<sequence length="245" mass="26957">MGSQPLRLTDRRWPAGTLLSCLEPEVRADFLDLGTTIPVRPGDHILREGEPGDHMVLLREAVVKVTVSVADGRQALMAIRVSGDVVGEISALNGTLRSATVTSCSTGSVSVIYRRDWYPFLNRRPGAALALARATAARFRWANRRRLDFTSYPAKVRVARILVELAIAHGQPVETGRSVGVTLTQQELASLCAAAEPTVEKALRELREADVLRTGYRHIVVHDMPTLRRFARMPSGNHQWAPGVH</sequence>
<dbReference type="InterPro" id="IPR036388">
    <property type="entry name" value="WH-like_DNA-bd_sf"/>
</dbReference>
<dbReference type="InterPro" id="IPR018490">
    <property type="entry name" value="cNMP-bd_dom_sf"/>
</dbReference>
<keyword evidence="7" id="KW-1185">Reference proteome</keyword>
<evidence type="ECO:0000313" key="6">
    <source>
        <dbReference type="EMBL" id="RKN52658.1"/>
    </source>
</evidence>
<evidence type="ECO:0000256" key="1">
    <source>
        <dbReference type="ARBA" id="ARBA00023015"/>
    </source>
</evidence>
<dbReference type="SMART" id="SM00419">
    <property type="entry name" value="HTH_CRP"/>
    <property type="match status" value="1"/>
</dbReference>
<dbReference type="PROSITE" id="PS50042">
    <property type="entry name" value="CNMP_BINDING_3"/>
    <property type="match status" value="1"/>
</dbReference>
<comment type="caution">
    <text evidence="6">The sequence shown here is derived from an EMBL/GenBank/DDBJ whole genome shotgun (WGS) entry which is preliminary data.</text>
</comment>
<dbReference type="Gene3D" id="2.60.120.10">
    <property type="entry name" value="Jelly Rolls"/>
    <property type="match status" value="1"/>
</dbReference>
<evidence type="ECO:0000259" key="4">
    <source>
        <dbReference type="PROSITE" id="PS50042"/>
    </source>
</evidence>
<evidence type="ECO:0000256" key="2">
    <source>
        <dbReference type="ARBA" id="ARBA00023125"/>
    </source>
</evidence>
<keyword evidence="2" id="KW-0238">DNA-binding</keyword>
<evidence type="ECO:0000259" key="5">
    <source>
        <dbReference type="PROSITE" id="PS51063"/>
    </source>
</evidence>
<organism evidence="6 7">
    <name type="scientific">Micromonospora costi</name>
    <dbReference type="NCBI Taxonomy" id="1530042"/>
    <lineage>
        <taxon>Bacteria</taxon>
        <taxon>Bacillati</taxon>
        <taxon>Actinomycetota</taxon>
        <taxon>Actinomycetes</taxon>
        <taxon>Micromonosporales</taxon>
        <taxon>Micromonosporaceae</taxon>
        <taxon>Micromonospora</taxon>
    </lineage>
</organism>
<protein>
    <submittedName>
        <fullName evidence="6">Crp/Fnr family transcriptional regulator</fullName>
    </submittedName>
</protein>
<dbReference type="PANTHER" id="PTHR24567">
    <property type="entry name" value="CRP FAMILY TRANSCRIPTIONAL REGULATORY PROTEIN"/>
    <property type="match status" value="1"/>
</dbReference>
<keyword evidence="1" id="KW-0805">Transcription regulation</keyword>
<proteinExistence type="predicted"/>
<reference evidence="6 7" key="1">
    <citation type="journal article" date="2015" name="Int. J. Syst. Evol. Microbiol.">
        <title>Micromonospora costi sp. nov., isolated from a leaf of Costus speciosus.</title>
        <authorList>
            <person name="Thawai C."/>
        </authorList>
    </citation>
    <scope>NUCLEOTIDE SEQUENCE [LARGE SCALE GENOMIC DNA]</scope>
    <source>
        <strain evidence="6 7">CS1-12</strain>
    </source>
</reference>
<evidence type="ECO:0000313" key="7">
    <source>
        <dbReference type="Proteomes" id="UP000279968"/>
    </source>
</evidence>
<keyword evidence="3" id="KW-0804">Transcription</keyword>
<dbReference type="Pfam" id="PF00027">
    <property type="entry name" value="cNMP_binding"/>
    <property type="match status" value="1"/>
</dbReference>
<dbReference type="InterPro" id="IPR012318">
    <property type="entry name" value="HTH_CRP"/>
</dbReference>
<dbReference type="GO" id="GO:0005829">
    <property type="term" value="C:cytosol"/>
    <property type="evidence" value="ECO:0007669"/>
    <property type="project" value="TreeGrafter"/>
</dbReference>
<gene>
    <name evidence="6" type="ORF">D7193_22665</name>
</gene>
<dbReference type="PANTHER" id="PTHR24567:SF74">
    <property type="entry name" value="HTH-TYPE TRANSCRIPTIONAL REGULATOR ARCR"/>
    <property type="match status" value="1"/>
</dbReference>
<dbReference type="OrthoDB" id="41390at2"/>
<evidence type="ECO:0000256" key="3">
    <source>
        <dbReference type="ARBA" id="ARBA00023163"/>
    </source>
</evidence>
<dbReference type="CDD" id="cd00038">
    <property type="entry name" value="CAP_ED"/>
    <property type="match status" value="1"/>
</dbReference>
<dbReference type="EMBL" id="RBAN01000004">
    <property type="protein sequence ID" value="RKN52658.1"/>
    <property type="molecule type" value="Genomic_DNA"/>
</dbReference>
<dbReference type="SUPFAM" id="SSF51206">
    <property type="entry name" value="cAMP-binding domain-like"/>
    <property type="match status" value="1"/>
</dbReference>
<dbReference type="InterPro" id="IPR000595">
    <property type="entry name" value="cNMP-bd_dom"/>
</dbReference>
<dbReference type="GO" id="GO:0003677">
    <property type="term" value="F:DNA binding"/>
    <property type="evidence" value="ECO:0007669"/>
    <property type="project" value="UniProtKB-KW"/>
</dbReference>
<feature type="domain" description="Cyclic nucleotide-binding" evidence="4">
    <location>
        <begin position="18"/>
        <end position="121"/>
    </location>
</feature>
<dbReference type="Pfam" id="PF13545">
    <property type="entry name" value="HTH_Crp_2"/>
    <property type="match status" value="1"/>
</dbReference>
<dbReference type="InterPro" id="IPR036390">
    <property type="entry name" value="WH_DNA-bd_sf"/>
</dbReference>
<dbReference type="AlphaFoldDB" id="A0A3A9ZW62"/>
<accession>A0A3A9ZW62</accession>
<name>A0A3A9ZW62_9ACTN</name>
<dbReference type="SMART" id="SM00100">
    <property type="entry name" value="cNMP"/>
    <property type="match status" value="1"/>
</dbReference>
<dbReference type="InterPro" id="IPR050397">
    <property type="entry name" value="Env_Response_Regulators"/>
</dbReference>
<dbReference type="SUPFAM" id="SSF46785">
    <property type="entry name" value="Winged helix' DNA-binding domain"/>
    <property type="match status" value="1"/>
</dbReference>
<dbReference type="InterPro" id="IPR014710">
    <property type="entry name" value="RmlC-like_jellyroll"/>
</dbReference>
<dbReference type="RefSeq" id="WP_120781565.1">
    <property type="nucleotide sequence ID" value="NZ_JBHLUP010000002.1"/>
</dbReference>
<dbReference type="PROSITE" id="PS51063">
    <property type="entry name" value="HTH_CRP_2"/>
    <property type="match status" value="1"/>
</dbReference>
<feature type="domain" description="HTH crp-type" evidence="5">
    <location>
        <begin position="152"/>
        <end position="225"/>
    </location>
</feature>
<dbReference type="Proteomes" id="UP000279968">
    <property type="component" value="Unassembled WGS sequence"/>
</dbReference>
<dbReference type="Gene3D" id="1.10.10.10">
    <property type="entry name" value="Winged helix-like DNA-binding domain superfamily/Winged helix DNA-binding domain"/>
    <property type="match status" value="1"/>
</dbReference>